<sequence length="63" mass="6856">MEKNVVTPKDFALAVVSANPVDGDTPEEKAKNALELYLAAKAVVNEHNSQVKNRQAKAYLDSN</sequence>
<proteinExistence type="predicted"/>
<keyword evidence="2" id="KW-1185">Reference proteome</keyword>
<name>A0ABN8U229_9BACL</name>
<evidence type="ECO:0000313" key="1">
    <source>
        <dbReference type="EMBL" id="CAH8245111.1"/>
    </source>
</evidence>
<comment type="caution">
    <text evidence="1">The sequence shown here is derived from an EMBL/GenBank/DDBJ whole genome shotgun (WGS) entry which is preliminary data.</text>
</comment>
<gene>
    <name evidence="1" type="ORF">WJ0W_002341</name>
</gene>
<accession>A0ABN8U229</accession>
<protein>
    <submittedName>
        <fullName evidence="1">Uncharacterized protein</fullName>
    </submittedName>
</protein>
<reference evidence="1" key="1">
    <citation type="submission" date="2022-06" db="EMBL/GenBank/DDBJ databases">
        <authorList>
            <person name="Dietemann V."/>
            <person name="Ory F."/>
            <person name="Dainat B."/>
            <person name="Oberhansli S."/>
        </authorList>
    </citation>
    <scope>NUCLEOTIDE SEQUENCE</scope>
    <source>
        <strain evidence="1">Ena-SAMPLE-TAB-26-04-2022-14:26:32:270-5432</strain>
    </source>
</reference>
<dbReference type="Proteomes" id="UP001154322">
    <property type="component" value="Unassembled WGS sequence"/>
</dbReference>
<evidence type="ECO:0000313" key="2">
    <source>
        <dbReference type="Proteomes" id="UP001154322"/>
    </source>
</evidence>
<organism evidence="1 2">
    <name type="scientific">Paenibacillus melissococcoides</name>
    <dbReference type="NCBI Taxonomy" id="2912268"/>
    <lineage>
        <taxon>Bacteria</taxon>
        <taxon>Bacillati</taxon>
        <taxon>Bacillota</taxon>
        <taxon>Bacilli</taxon>
        <taxon>Bacillales</taxon>
        <taxon>Paenibacillaceae</taxon>
        <taxon>Paenibacillus</taxon>
    </lineage>
</organism>
<dbReference type="RefSeq" id="WP_213431513.1">
    <property type="nucleotide sequence ID" value="NZ_AP031286.1"/>
</dbReference>
<dbReference type="EMBL" id="CALYLO010000002">
    <property type="protein sequence ID" value="CAH8245111.1"/>
    <property type="molecule type" value="Genomic_DNA"/>
</dbReference>